<sequence>MAQAQVKLPKMEKKEEPNCNHYRCNWCLKYTGPRLLRHQMICSKCPAGTDLLDNYNDVKDNYVVIAANKAVPEGCLPADRMYTASEVCGV</sequence>
<protein>
    <submittedName>
        <fullName evidence="1">Uncharacterized protein</fullName>
    </submittedName>
</protein>
<evidence type="ECO:0000313" key="2">
    <source>
        <dbReference type="Proteomes" id="UP000828390"/>
    </source>
</evidence>
<dbReference type="EMBL" id="JAIWYP010000016">
    <property type="protein sequence ID" value="KAH3697591.1"/>
    <property type="molecule type" value="Genomic_DNA"/>
</dbReference>
<reference evidence="1" key="1">
    <citation type="journal article" date="2019" name="bioRxiv">
        <title>The Genome of the Zebra Mussel, Dreissena polymorpha: A Resource for Invasive Species Research.</title>
        <authorList>
            <person name="McCartney M.A."/>
            <person name="Auch B."/>
            <person name="Kono T."/>
            <person name="Mallez S."/>
            <person name="Zhang Y."/>
            <person name="Obille A."/>
            <person name="Becker A."/>
            <person name="Abrahante J.E."/>
            <person name="Garbe J."/>
            <person name="Badalamenti J.P."/>
            <person name="Herman A."/>
            <person name="Mangelson H."/>
            <person name="Liachko I."/>
            <person name="Sullivan S."/>
            <person name="Sone E.D."/>
            <person name="Koren S."/>
            <person name="Silverstein K.A.T."/>
            <person name="Beckman K.B."/>
            <person name="Gohl D.M."/>
        </authorList>
    </citation>
    <scope>NUCLEOTIDE SEQUENCE</scope>
    <source>
        <strain evidence="1">Duluth1</strain>
        <tissue evidence="1">Whole animal</tissue>
    </source>
</reference>
<proteinExistence type="predicted"/>
<organism evidence="1 2">
    <name type="scientific">Dreissena polymorpha</name>
    <name type="common">Zebra mussel</name>
    <name type="synonym">Mytilus polymorpha</name>
    <dbReference type="NCBI Taxonomy" id="45954"/>
    <lineage>
        <taxon>Eukaryota</taxon>
        <taxon>Metazoa</taxon>
        <taxon>Spiralia</taxon>
        <taxon>Lophotrochozoa</taxon>
        <taxon>Mollusca</taxon>
        <taxon>Bivalvia</taxon>
        <taxon>Autobranchia</taxon>
        <taxon>Heteroconchia</taxon>
        <taxon>Euheterodonta</taxon>
        <taxon>Imparidentia</taxon>
        <taxon>Neoheterodontei</taxon>
        <taxon>Myida</taxon>
        <taxon>Dreissenoidea</taxon>
        <taxon>Dreissenidae</taxon>
        <taxon>Dreissena</taxon>
    </lineage>
</organism>
<keyword evidence="2" id="KW-1185">Reference proteome</keyword>
<dbReference type="AlphaFoldDB" id="A0A9D3YEE2"/>
<comment type="caution">
    <text evidence="1">The sequence shown here is derived from an EMBL/GenBank/DDBJ whole genome shotgun (WGS) entry which is preliminary data.</text>
</comment>
<dbReference type="Proteomes" id="UP000828390">
    <property type="component" value="Unassembled WGS sequence"/>
</dbReference>
<reference evidence="1" key="2">
    <citation type="submission" date="2020-11" db="EMBL/GenBank/DDBJ databases">
        <authorList>
            <person name="McCartney M.A."/>
            <person name="Auch B."/>
            <person name="Kono T."/>
            <person name="Mallez S."/>
            <person name="Becker A."/>
            <person name="Gohl D.M."/>
            <person name="Silverstein K.A.T."/>
            <person name="Koren S."/>
            <person name="Bechman K.B."/>
            <person name="Herman A."/>
            <person name="Abrahante J.E."/>
            <person name="Garbe J."/>
        </authorList>
    </citation>
    <scope>NUCLEOTIDE SEQUENCE</scope>
    <source>
        <strain evidence="1">Duluth1</strain>
        <tissue evidence="1">Whole animal</tissue>
    </source>
</reference>
<evidence type="ECO:0000313" key="1">
    <source>
        <dbReference type="EMBL" id="KAH3697591.1"/>
    </source>
</evidence>
<accession>A0A9D3YEE2</accession>
<gene>
    <name evidence="1" type="ORF">DPMN_085094</name>
</gene>
<name>A0A9D3YEE2_DREPO</name>